<sequence>MRGPRMPRKTIIITGGSDGIGAAAARRLAADGHEVVIVGRNPEKTAAVAKDVGIAHHVADFADLSQVRDLAATLLESHPAIHVLANNAGGIMGHREVTVDGHEKTHQVNHLAPFVLTMELMPALEAGRATVIQTSSAAALRFAAFDIDDLHGERGYAPQTAYGNGKLANILFTEELQRRYGDRGISAVSFHPGLVATGFASETTHYMKWLYHGPLKRLFTISADEGAGQLVWLATGEPGVDFEPGRYYESYKVATKVAPELGDADLARDLWERSASLV</sequence>
<gene>
    <name evidence="2" type="ORF">QQX02_09895</name>
</gene>
<dbReference type="RefSeq" id="WP_301142791.1">
    <property type="nucleotide sequence ID" value="NZ_JAUHQA010000001.1"/>
</dbReference>
<dbReference type="EMBL" id="JAUHQA010000001">
    <property type="protein sequence ID" value="MDN4481235.1"/>
    <property type="molecule type" value="Genomic_DNA"/>
</dbReference>
<dbReference type="SUPFAM" id="SSF51735">
    <property type="entry name" value="NAD(P)-binding Rossmann-fold domains"/>
    <property type="match status" value="1"/>
</dbReference>
<proteinExistence type="predicted"/>
<evidence type="ECO:0000313" key="3">
    <source>
        <dbReference type="Proteomes" id="UP001172708"/>
    </source>
</evidence>
<evidence type="ECO:0000313" key="2">
    <source>
        <dbReference type="EMBL" id="MDN4481235.1"/>
    </source>
</evidence>
<dbReference type="PANTHER" id="PTHR43157">
    <property type="entry name" value="PHOSPHATIDYLINOSITOL-GLYCAN BIOSYNTHESIS CLASS F PROTEIN-RELATED"/>
    <property type="match status" value="1"/>
</dbReference>
<accession>A0ABT8GII9</accession>
<evidence type="ECO:0000256" key="1">
    <source>
        <dbReference type="ARBA" id="ARBA00023002"/>
    </source>
</evidence>
<protein>
    <submittedName>
        <fullName evidence="2">SDR family NAD(P)-dependent oxidoreductase</fullName>
    </submittedName>
</protein>
<dbReference type="Proteomes" id="UP001172708">
    <property type="component" value="Unassembled WGS sequence"/>
</dbReference>
<reference evidence="2" key="1">
    <citation type="submission" date="2023-06" db="EMBL/GenBank/DDBJ databases">
        <title>Egi l300058.</title>
        <authorList>
            <person name="Gao L."/>
            <person name="Fang B.-Z."/>
            <person name="Li W.-J."/>
        </authorList>
    </citation>
    <scope>NUCLEOTIDE SEQUENCE</scope>
    <source>
        <strain evidence="2">EGI L300058</strain>
    </source>
</reference>
<dbReference type="Pfam" id="PF00106">
    <property type="entry name" value="adh_short"/>
    <property type="match status" value="1"/>
</dbReference>
<dbReference type="Gene3D" id="3.40.50.720">
    <property type="entry name" value="NAD(P)-binding Rossmann-like Domain"/>
    <property type="match status" value="1"/>
</dbReference>
<dbReference type="InterPro" id="IPR036291">
    <property type="entry name" value="NAD(P)-bd_dom_sf"/>
</dbReference>
<keyword evidence="1" id="KW-0560">Oxidoreductase</keyword>
<dbReference type="PANTHER" id="PTHR43157:SF31">
    <property type="entry name" value="PHOSPHATIDYLINOSITOL-GLYCAN BIOSYNTHESIS CLASS F PROTEIN"/>
    <property type="match status" value="1"/>
</dbReference>
<dbReference type="InterPro" id="IPR002347">
    <property type="entry name" value="SDR_fam"/>
</dbReference>
<organism evidence="2 3">
    <name type="scientific">Demequina muriae</name>
    <dbReference type="NCBI Taxonomy" id="3051664"/>
    <lineage>
        <taxon>Bacteria</taxon>
        <taxon>Bacillati</taxon>
        <taxon>Actinomycetota</taxon>
        <taxon>Actinomycetes</taxon>
        <taxon>Micrococcales</taxon>
        <taxon>Demequinaceae</taxon>
        <taxon>Demequina</taxon>
    </lineage>
</organism>
<keyword evidence="3" id="KW-1185">Reference proteome</keyword>
<name>A0ABT8GII9_9MICO</name>
<comment type="caution">
    <text evidence="2">The sequence shown here is derived from an EMBL/GenBank/DDBJ whole genome shotgun (WGS) entry which is preliminary data.</text>
</comment>
<dbReference type="PRINTS" id="PR00081">
    <property type="entry name" value="GDHRDH"/>
</dbReference>